<keyword evidence="3" id="KW-1185">Reference proteome</keyword>
<comment type="caution">
    <text evidence="2">The sequence shown here is derived from an EMBL/GenBank/DDBJ whole genome shotgun (WGS) entry which is preliminary data.</text>
</comment>
<dbReference type="AlphaFoldDB" id="A0AAD5LNQ1"/>
<evidence type="ECO:0000256" key="1">
    <source>
        <dbReference type="SAM" id="SignalP"/>
    </source>
</evidence>
<keyword evidence="1" id="KW-0732">Signal</keyword>
<feature type="chain" id="PRO_5042149284" evidence="1">
    <location>
        <begin position="19"/>
        <end position="536"/>
    </location>
</feature>
<dbReference type="Proteomes" id="UP001209570">
    <property type="component" value="Unassembled WGS sequence"/>
</dbReference>
<organism evidence="2 3">
    <name type="scientific">Pythium insidiosum</name>
    <name type="common">Pythiosis disease agent</name>
    <dbReference type="NCBI Taxonomy" id="114742"/>
    <lineage>
        <taxon>Eukaryota</taxon>
        <taxon>Sar</taxon>
        <taxon>Stramenopiles</taxon>
        <taxon>Oomycota</taxon>
        <taxon>Peronosporomycetes</taxon>
        <taxon>Pythiales</taxon>
        <taxon>Pythiaceae</taxon>
        <taxon>Pythium</taxon>
    </lineage>
</organism>
<name>A0AAD5LNQ1_PYTIN</name>
<reference evidence="2" key="1">
    <citation type="submission" date="2021-12" db="EMBL/GenBank/DDBJ databases">
        <title>Prjna785345.</title>
        <authorList>
            <person name="Rujirawat T."/>
            <person name="Krajaejun T."/>
        </authorList>
    </citation>
    <scope>NUCLEOTIDE SEQUENCE</scope>
    <source>
        <strain evidence="2">Pi057C3</strain>
    </source>
</reference>
<protein>
    <submittedName>
        <fullName evidence="2">Uncharacterized protein</fullName>
    </submittedName>
</protein>
<dbReference type="EMBL" id="JAKCXM010000017">
    <property type="protein sequence ID" value="KAJ0407810.1"/>
    <property type="molecule type" value="Genomic_DNA"/>
</dbReference>
<proteinExistence type="predicted"/>
<accession>A0AAD5LNQ1</accession>
<evidence type="ECO:0000313" key="3">
    <source>
        <dbReference type="Proteomes" id="UP001209570"/>
    </source>
</evidence>
<sequence length="536" mass="56766">MKVAVVAAVALLVSSVHAQDVLAAVRPAQVLGNEGPATPNWVGPKKEKPVDNACYRKSYITTTKTCSVGYEFDKVATCWTECPLDYPVECGMECLPQNADCAKAVIRKVGAVANVALNLASSGVLGNIAKASAGVQVGLRCGQQLFNVVEKIMGYIEEVESGAAQVDTTQEQLLFLLSKSDFAIIDLPIAVSTCLGLPAPQGLEPVAEVAKVVTRILEQIIASRANGVNVLQPEAFLRLTSDAGVGQSISSLKPEDQTRLTQLIGQSSSSCGGRINDIIGKIVSAIREIKKVDPSAATDVIRLTIMGSNLVLRDLPAAVGVCFDHSSPDGFAQRDGILKTVHVIIDKIIGSTSQNGKPVAWDKFAITTADFGLGVIAMFDPTGIAKMAQEFVQPICGPTVFIGEIDDGPADQALGLTAVQKAFRGSSGTWAKQGDGMVRVTFQSVDMYDVKVNIMSGGNKVDEVKVPKGQTVSWERPLSQLAGKTMYMDRWRPGFLGLPGTGGGSLLLWVPMGADGALNLNAQLNPTTFGDKNRRH</sequence>
<gene>
    <name evidence="2" type="ORF">P43SY_008271</name>
</gene>
<evidence type="ECO:0000313" key="2">
    <source>
        <dbReference type="EMBL" id="KAJ0407810.1"/>
    </source>
</evidence>
<feature type="signal peptide" evidence="1">
    <location>
        <begin position="1"/>
        <end position="18"/>
    </location>
</feature>